<gene>
    <name evidence="2" type="ORF">WISP_117668</name>
</gene>
<organism evidence="2 3">
    <name type="scientific">Willisornis vidua</name>
    <name type="common">Xingu scale-backed antbird</name>
    <dbReference type="NCBI Taxonomy" id="1566151"/>
    <lineage>
        <taxon>Eukaryota</taxon>
        <taxon>Metazoa</taxon>
        <taxon>Chordata</taxon>
        <taxon>Craniata</taxon>
        <taxon>Vertebrata</taxon>
        <taxon>Euteleostomi</taxon>
        <taxon>Archelosauria</taxon>
        <taxon>Archosauria</taxon>
        <taxon>Dinosauria</taxon>
        <taxon>Saurischia</taxon>
        <taxon>Theropoda</taxon>
        <taxon>Coelurosauria</taxon>
        <taxon>Aves</taxon>
        <taxon>Neognathae</taxon>
        <taxon>Neoaves</taxon>
        <taxon>Telluraves</taxon>
        <taxon>Australaves</taxon>
        <taxon>Passeriformes</taxon>
        <taxon>Thamnophilidae</taxon>
        <taxon>Willisornis</taxon>
    </lineage>
</organism>
<name>A0ABQ9CY54_9PASS</name>
<evidence type="ECO:0000313" key="3">
    <source>
        <dbReference type="Proteomes" id="UP001145742"/>
    </source>
</evidence>
<proteinExistence type="predicted"/>
<sequence>MPASSEQQSIRDRRQRSTMVSKQRHHHSPPQLTLPSVKLMTRYYAPQIYLYHIQIFTNDLHEGIECPFSQFVDNTKLDGSVDLLEHRKPLQRDLNWLDRWAEASDGSCAYGKIDWKELSAHPIRSEKLRVETGNDWTIALLSLKDTTHIHKIKSL</sequence>
<keyword evidence="3" id="KW-1185">Reference proteome</keyword>
<comment type="caution">
    <text evidence="2">The sequence shown here is derived from an EMBL/GenBank/DDBJ whole genome shotgun (WGS) entry which is preliminary data.</text>
</comment>
<evidence type="ECO:0000256" key="1">
    <source>
        <dbReference type="SAM" id="MobiDB-lite"/>
    </source>
</evidence>
<dbReference type="Proteomes" id="UP001145742">
    <property type="component" value="Unassembled WGS sequence"/>
</dbReference>
<reference evidence="2" key="1">
    <citation type="submission" date="2019-10" db="EMBL/GenBank/DDBJ databases">
        <authorList>
            <person name="Soares A.E.R."/>
            <person name="Aleixo A."/>
            <person name="Schneider P."/>
            <person name="Miyaki C.Y."/>
            <person name="Schneider M.P."/>
            <person name="Mello C."/>
            <person name="Vasconcelos A.T.R."/>
        </authorList>
    </citation>
    <scope>NUCLEOTIDE SEQUENCE</scope>
    <source>
        <tissue evidence="2">Muscle</tissue>
    </source>
</reference>
<protein>
    <submittedName>
        <fullName evidence="2">Uncharacterized protein</fullName>
    </submittedName>
</protein>
<dbReference type="EMBL" id="WHWB01034508">
    <property type="protein sequence ID" value="KAJ7408954.1"/>
    <property type="molecule type" value="Genomic_DNA"/>
</dbReference>
<evidence type="ECO:0000313" key="2">
    <source>
        <dbReference type="EMBL" id="KAJ7408954.1"/>
    </source>
</evidence>
<accession>A0ABQ9CY54</accession>
<feature type="region of interest" description="Disordered" evidence="1">
    <location>
        <begin position="1"/>
        <end position="32"/>
    </location>
</feature>